<sequence>MLEQKIKIFLFKKISTLIFLCWICNIDTYTSTHNKSLDKLHNHNRKLYARNYRSLEKYKQNKDSCIVHLMEQIPNAVNDKQDISNNEKASLVKKNYSNGSSPRSARGLQKNMKNKSCIFETKKYSHLEKKIFKELDYVDFLRRNKTLSDRIYKKIMLKKCRLRFALPLLLFLLLSISFILDYSCSLGLVRGLFQAIVYFLPDKVPNIGNLASKQINAALKSISDALRSSPLHGLFDNVVVLESGAKANYCVQSFFNFLIYFIPFFILGVILILAIAYYHKKVKKYEKIKFRKR</sequence>
<protein>
    <submittedName>
        <fullName evidence="1">Fam-l protein</fullName>
    </submittedName>
</protein>
<dbReference type="EMBL" id="LT594634">
    <property type="protein sequence ID" value="SCP02956.1"/>
    <property type="molecule type" value="Genomic_DNA"/>
</dbReference>
<reference evidence="1 2" key="1">
    <citation type="submission" date="2016-06" db="EMBL/GenBank/DDBJ databases">
        <authorList>
            <consortium name="Pathogen Informatics"/>
        </authorList>
    </citation>
    <scope>NUCLEOTIDE SEQUENCE [LARGE SCALE GENOMIC DNA]</scope>
</reference>
<dbReference type="GeneID" id="39871321"/>
<accession>A0A1D3TDN1</accession>
<organism evidence="1 2">
    <name type="scientific">Plasmodium malariae</name>
    <dbReference type="NCBI Taxonomy" id="5858"/>
    <lineage>
        <taxon>Eukaryota</taxon>
        <taxon>Sar</taxon>
        <taxon>Alveolata</taxon>
        <taxon>Apicomplexa</taxon>
        <taxon>Aconoidasida</taxon>
        <taxon>Haemosporida</taxon>
        <taxon>Plasmodiidae</taxon>
        <taxon>Plasmodium</taxon>
        <taxon>Plasmodium (Plasmodium)</taxon>
    </lineage>
</organism>
<dbReference type="VEuPathDB" id="PlasmoDB:PmUG01_13060200"/>
<dbReference type="KEGG" id="pmal:PMUG01_13060200"/>
<dbReference type="Proteomes" id="UP000219813">
    <property type="component" value="Chromosome 13"/>
</dbReference>
<evidence type="ECO:0000313" key="1">
    <source>
        <dbReference type="EMBL" id="SCP02956.1"/>
    </source>
</evidence>
<dbReference type="AlphaFoldDB" id="A0A1D3TDN1"/>
<keyword evidence="2" id="KW-1185">Reference proteome</keyword>
<name>A0A1D3TDN1_PLAMA</name>
<dbReference type="InterPro" id="IPR022139">
    <property type="entry name" value="Fam-L/Fam-M-like_plasmodium"/>
</dbReference>
<proteinExistence type="predicted"/>
<dbReference type="Pfam" id="PF12420">
    <property type="entry name" value="DUF3671"/>
    <property type="match status" value="1"/>
</dbReference>
<dbReference type="RefSeq" id="XP_028863969.1">
    <property type="nucleotide sequence ID" value="XM_029007596.1"/>
</dbReference>
<gene>
    <name evidence="1" type="primary">PmUG01_13060200</name>
    <name evidence="1" type="ORF">PMUG01_13060200</name>
</gene>
<evidence type="ECO:0000313" key="2">
    <source>
        <dbReference type="Proteomes" id="UP000219813"/>
    </source>
</evidence>